<protein>
    <submittedName>
        <fullName evidence="4">Part of protein complex with Sin3p and Stb1p</fullName>
    </submittedName>
</protein>
<dbReference type="GeneID" id="4837621"/>
<reference evidence="4 5" key="1">
    <citation type="journal article" date="2007" name="Nat. Biotechnol.">
        <title>Genome sequence of the lignocellulose-bioconverting and xylose-fermenting yeast Pichia stipitis.</title>
        <authorList>
            <person name="Jeffries T.W."/>
            <person name="Grigoriev I.V."/>
            <person name="Grimwood J."/>
            <person name="Laplaza J.M."/>
            <person name="Aerts A."/>
            <person name="Salamov A."/>
            <person name="Schmutz J."/>
            <person name="Lindquist E."/>
            <person name="Dehal P."/>
            <person name="Shapiro H."/>
            <person name="Jin Y.S."/>
            <person name="Passoth V."/>
            <person name="Richardson P.M."/>
        </authorList>
    </citation>
    <scope>NUCLEOTIDE SEQUENCE [LARGE SCALE GENOMIC DNA]</scope>
    <source>
        <strain evidence="5">ATCC 58785 / CBS 6054 / NBRC 10063 / NRRL Y-11545</strain>
    </source>
</reference>
<dbReference type="HOGENOM" id="CLU_323371_0_0_1"/>
<organism evidence="4 5">
    <name type="scientific">Scheffersomyces stipitis (strain ATCC 58785 / CBS 6054 / NBRC 10063 / NRRL Y-11545)</name>
    <name type="common">Yeast</name>
    <name type="synonym">Pichia stipitis</name>
    <dbReference type="NCBI Taxonomy" id="322104"/>
    <lineage>
        <taxon>Eukaryota</taxon>
        <taxon>Fungi</taxon>
        <taxon>Dikarya</taxon>
        <taxon>Ascomycota</taxon>
        <taxon>Saccharomycotina</taxon>
        <taxon>Pichiomycetes</taxon>
        <taxon>Debaryomycetaceae</taxon>
        <taxon>Scheffersomyces</taxon>
    </lineage>
</organism>
<sequence>DPNEFITYVIPDFNAVRYFQKAFIASGEFHLLEESTIYGFDIYLVEKWVNERKIGTVISTFTGNMSSKVSVMRFTIFKKQSKYYPLRFQEYLNELLLNHSKIKHMDEKDSNRMNTVDEDTRSLASHESQPATLATSDFSTNEVCFVTSLTSLPSDLNLVPIASGDSRSIETDFAVNSDLKKLQCTGRSSSLLADKLSDANEDKFRQMYKIYNFNIPVKFAIRELVNVIQICLFYFDLLDPKYCDGLLCNKTEEAILNWWNLIGLPHFNVKPNPKHGILHSRTVAAIISLVLSIKMRLHIIGGCDVPKDPFDFENFMLSIGQFQKQYKLEKRRKLDLETLNKLFTITNAKLIPDKSGSNSKQYHSPENSYDFQDNFYELTDSTSNVTIPRLSLSSPIQHRKNKSYYGMELKKLTNVVKSTVSDRINISNRDADEPAGGGRFRNRIAKLADSATPLDVETLDLEFLVKTHLTGKTLIRLFRGVGGATAASQTSSIDHSSSQIHLHHDHSHGSHSAHLDRRGNTVLADDIASRQYEFVSLRDRISQTQPSSSSQISDLSRYSRGLTKVKLGIQNRRNLLSSYNSNLWKNSSYAQQGSTRRDSHSSIESKKPSLISNTIVDSLLQIPTESLSDLSKTSSSNNGFEPTEEDESLDGPSPMLRFSRNLNRRNSFPFLLNKHEANLNLLVLTKKDNVIKPVLVEESHKLRKSASCSQIENYLLQKGDITLDTLDTFSDSYISSIGNLMKYDNLKKSFGDDSPLQESGLVSNTNIQRSYQLLNLELKKLNNVHHQMNANKVKVVDEDLIGHLKYDVHGLTTTIDRLCYETRIVVKRINELDENCKLMNVKLNDQSRGKLNKIVESLVNSRRFQEVFTPAEQSDLISKLGGSVEPLPSDTNKNQTFFSNMFESFVIFIFELFSYLSQLFKFDRANMNLERIRQSWVKLDPDRELIKSAYTMIGREPARDSVASIETLPSLSG</sequence>
<dbReference type="PANTHER" id="PTHR31011:SF2">
    <property type="entry name" value="PROTEIN STB2-RELATED"/>
    <property type="match status" value="1"/>
</dbReference>
<dbReference type="InterPro" id="IPR059025">
    <property type="entry name" value="STB6_N"/>
</dbReference>
<keyword evidence="1" id="KW-0175">Coiled coil</keyword>
<dbReference type="InParanoid" id="A3LNW0"/>
<dbReference type="AlphaFoldDB" id="A3LNW0"/>
<proteinExistence type="predicted"/>
<feature type="coiled-coil region" evidence="1">
    <location>
        <begin position="764"/>
        <end position="791"/>
    </location>
</feature>
<evidence type="ECO:0000259" key="3">
    <source>
        <dbReference type="Pfam" id="PF25995"/>
    </source>
</evidence>
<feature type="region of interest" description="Disordered" evidence="2">
    <location>
        <begin position="627"/>
        <end position="656"/>
    </location>
</feature>
<keyword evidence="5" id="KW-1185">Reference proteome</keyword>
<feature type="region of interest" description="Disordered" evidence="2">
    <location>
        <begin position="489"/>
        <end position="514"/>
    </location>
</feature>
<feature type="domain" description="STB6-like N-terminal" evidence="3">
    <location>
        <begin position="7"/>
        <end position="182"/>
    </location>
</feature>
<dbReference type="RefSeq" id="XP_001382420.2">
    <property type="nucleotide sequence ID" value="XM_001382383.1"/>
</dbReference>
<gene>
    <name evidence="4" type="ORF">PICST_55651</name>
</gene>
<evidence type="ECO:0000256" key="2">
    <source>
        <dbReference type="SAM" id="MobiDB-lite"/>
    </source>
</evidence>
<dbReference type="Pfam" id="PF25995">
    <property type="entry name" value="STB6_N"/>
    <property type="match status" value="1"/>
</dbReference>
<feature type="non-terminal residue" evidence="4">
    <location>
        <position position="1"/>
    </location>
</feature>
<dbReference type="InterPro" id="IPR038919">
    <property type="entry name" value="STB2/STB2"/>
</dbReference>
<evidence type="ECO:0000313" key="4">
    <source>
        <dbReference type="EMBL" id="ABN64391.2"/>
    </source>
</evidence>
<dbReference type="OrthoDB" id="19806at2759"/>
<dbReference type="KEGG" id="pic:PICST_55651"/>
<dbReference type="eggNOG" id="ENOG502QT8Q">
    <property type="taxonomic scope" value="Eukaryota"/>
</dbReference>
<dbReference type="OMA" id="PKDPFDF"/>
<dbReference type="STRING" id="322104.A3LNW0"/>
<evidence type="ECO:0000313" key="5">
    <source>
        <dbReference type="Proteomes" id="UP000002258"/>
    </source>
</evidence>
<evidence type="ECO:0000256" key="1">
    <source>
        <dbReference type="SAM" id="Coils"/>
    </source>
</evidence>
<feature type="compositionally biased region" description="Basic residues" evidence="2">
    <location>
        <begin position="501"/>
        <end position="511"/>
    </location>
</feature>
<dbReference type="PANTHER" id="PTHR31011">
    <property type="entry name" value="PROTEIN STB2-RELATED"/>
    <property type="match status" value="1"/>
</dbReference>
<feature type="region of interest" description="Disordered" evidence="2">
    <location>
        <begin position="107"/>
        <end position="133"/>
    </location>
</feature>
<feature type="compositionally biased region" description="Low complexity" evidence="2">
    <location>
        <begin position="489"/>
        <end position="500"/>
    </location>
</feature>
<dbReference type="GO" id="GO:0070822">
    <property type="term" value="C:Sin3-type complex"/>
    <property type="evidence" value="ECO:0007669"/>
    <property type="project" value="TreeGrafter"/>
</dbReference>
<feature type="compositionally biased region" description="Low complexity" evidence="2">
    <location>
        <begin position="627"/>
        <end position="636"/>
    </location>
</feature>
<accession>A3LNW0</accession>
<dbReference type="Proteomes" id="UP000002258">
    <property type="component" value="Chromosome 2"/>
</dbReference>
<name>A3LNW0_PICST</name>
<feature type="compositionally biased region" description="Polar residues" evidence="2">
    <location>
        <begin position="122"/>
        <end position="133"/>
    </location>
</feature>
<dbReference type="EMBL" id="CP000496">
    <property type="protein sequence ID" value="ABN64391.2"/>
    <property type="molecule type" value="Genomic_DNA"/>
</dbReference>